<dbReference type="Pfam" id="PF17676">
    <property type="entry name" value="Peptidase_S66C"/>
    <property type="match status" value="1"/>
</dbReference>
<dbReference type="Pfam" id="PF02016">
    <property type="entry name" value="Peptidase_S66"/>
    <property type="match status" value="1"/>
</dbReference>
<dbReference type="STRING" id="37658.SAMN05661086_02922"/>
<dbReference type="SUPFAM" id="SSF52317">
    <property type="entry name" value="Class I glutamine amidotransferase-like"/>
    <property type="match status" value="1"/>
</dbReference>
<feature type="domain" description="LD-carboxypeptidase N-terminal" evidence="4">
    <location>
        <begin position="13"/>
        <end position="133"/>
    </location>
</feature>
<gene>
    <name evidence="6" type="ORF">SAMN05661086_02922</name>
</gene>
<evidence type="ECO:0000256" key="2">
    <source>
        <dbReference type="ARBA" id="ARBA00022801"/>
    </source>
</evidence>
<feature type="active site" description="Nucleophile" evidence="3">
    <location>
        <position position="113"/>
    </location>
</feature>
<accession>A0A1I6KYQ2</accession>
<evidence type="ECO:0000313" key="7">
    <source>
        <dbReference type="Proteomes" id="UP000199659"/>
    </source>
</evidence>
<evidence type="ECO:0000256" key="1">
    <source>
        <dbReference type="ARBA" id="ARBA00010233"/>
    </source>
</evidence>
<keyword evidence="6" id="KW-0121">Carboxypeptidase</keyword>
<dbReference type="RefSeq" id="WP_092562191.1">
    <property type="nucleotide sequence ID" value="NZ_FOYZ01000011.1"/>
</dbReference>
<dbReference type="Proteomes" id="UP000199659">
    <property type="component" value="Unassembled WGS sequence"/>
</dbReference>
<evidence type="ECO:0000259" key="4">
    <source>
        <dbReference type="Pfam" id="PF02016"/>
    </source>
</evidence>
<dbReference type="InterPro" id="IPR027461">
    <property type="entry name" value="Carboxypeptidase_A_C_sf"/>
</dbReference>
<keyword evidence="7" id="KW-1185">Reference proteome</keyword>
<evidence type="ECO:0000256" key="3">
    <source>
        <dbReference type="PIRSR" id="PIRSR028757-1"/>
    </source>
</evidence>
<evidence type="ECO:0000259" key="5">
    <source>
        <dbReference type="Pfam" id="PF17676"/>
    </source>
</evidence>
<comment type="similarity">
    <text evidence="1">Belongs to the peptidase S66 family.</text>
</comment>
<dbReference type="OrthoDB" id="9807329at2"/>
<protein>
    <submittedName>
        <fullName evidence="6">Muramoyltetrapeptide carboxypeptidase LdcA (Peptidoglycan recycling)</fullName>
    </submittedName>
</protein>
<reference evidence="6 7" key="1">
    <citation type="submission" date="2016-10" db="EMBL/GenBank/DDBJ databases">
        <authorList>
            <person name="de Groot N.N."/>
        </authorList>
    </citation>
    <scope>NUCLEOTIDE SEQUENCE [LARGE SCALE GENOMIC DNA]</scope>
    <source>
        <strain evidence="6 7">743A</strain>
    </source>
</reference>
<feature type="active site" description="Charge relay system" evidence="3">
    <location>
        <position position="308"/>
    </location>
</feature>
<feature type="domain" description="LD-carboxypeptidase C-terminal" evidence="5">
    <location>
        <begin position="202"/>
        <end position="319"/>
    </location>
</feature>
<dbReference type="InterPro" id="IPR003507">
    <property type="entry name" value="S66_fam"/>
</dbReference>
<dbReference type="SUPFAM" id="SSF141986">
    <property type="entry name" value="LD-carboxypeptidase A C-terminal domain-like"/>
    <property type="match status" value="1"/>
</dbReference>
<dbReference type="Gene3D" id="3.50.30.60">
    <property type="entry name" value="LD-carboxypeptidase A C-terminal domain-like"/>
    <property type="match status" value="1"/>
</dbReference>
<dbReference type="PANTHER" id="PTHR30237:SF5">
    <property type="entry name" value="CARBOXYPEPTIDASE VC_A0337-RELATED"/>
    <property type="match status" value="1"/>
</dbReference>
<dbReference type="EMBL" id="FOYZ01000011">
    <property type="protein sequence ID" value="SFR96345.1"/>
    <property type="molecule type" value="Genomic_DNA"/>
</dbReference>
<keyword evidence="2" id="KW-0378">Hydrolase</keyword>
<dbReference type="CDD" id="cd07062">
    <property type="entry name" value="Peptidase_S66_mccF_like"/>
    <property type="match status" value="1"/>
</dbReference>
<dbReference type="PANTHER" id="PTHR30237">
    <property type="entry name" value="MURAMOYLTETRAPEPTIDE CARBOXYPEPTIDASE"/>
    <property type="match status" value="1"/>
</dbReference>
<sequence>MIYPEFLSQGDTIGVTAPSDGNKEGMDYTRVDYATEHLIREGFCVQETSNVRTSQAGRSSSGKIRAEQLHSLWKKEAVKAIISAKGGDFLMEMLPYLDYEKLSKTPKWFQGYSDNTGLCFTITTICDIATIYGNNFNDFAMEPWHEAVSNNVNLLRGNIGVQKSFLQYEDGWYDKVTGKEGYVLEKDVTWKSLHQESPIHIKGRLLGGCLDVLLNLVGTKYDRVKEFMNRYKEDGILWYLESYDLSGEYLQRGLWQLKEAGWFDTARGFVFGRPCMYRSDYGTTYEEAVMAGLGELSLPVILDADIGHKAPQFTIINGAIGSFQYADGKGSLILDLHC</sequence>
<name>A0A1I6KYQ2_9FIRM</name>
<organism evidence="6 7">
    <name type="scientific">Anaeromicropila populeti</name>
    <dbReference type="NCBI Taxonomy" id="37658"/>
    <lineage>
        <taxon>Bacteria</taxon>
        <taxon>Bacillati</taxon>
        <taxon>Bacillota</taxon>
        <taxon>Clostridia</taxon>
        <taxon>Lachnospirales</taxon>
        <taxon>Lachnospiraceae</taxon>
        <taxon>Anaeromicropila</taxon>
    </lineage>
</organism>
<dbReference type="GO" id="GO:0004180">
    <property type="term" value="F:carboxypeptidase activity"/>
    <property type="evidence" value="ECO:0007669"/>
    <property type="project" value="UniProtKB-KW"/>
</dbReference>
<dbReference type="InterPro" id="IPR040449">
    <property type="entry name" value="Peptidase_S66_N"/>
</dbReference>
<dbReference type="AlphaFoldDB" id="A0A1I6KYQ2"/>
<dbReference type="InterPro" id="IPR040921">
    <property type="entry name" value="Peptidase_S66C"/>
</dbReference>
<dbReference type="InterPro" id="IPR027478">
    <property type="entry name" value="LdcA_N"/>
</dbReference>
<proteinExistence type="inferred from homology"/>
<evidence type="ECO:0000313" key="6">
    <source>
        <dbReference type="EMBL" id="SFR96345.1"/>
    </source>
</evidence>
<feature type="active site" description="Charge relay system" evidence="3">
    <location>
        <position position="241"/>
    </location>
</feature>
<dbReference type="InterPro" id="IPR029062">
    <property type="entry name" value="Class_I_gatase-like"/>
</dbReference>
<dbReference type="PIRSF" id="PIRSF028757">
    <property type="entry name" value="LD-carboxypeptidase"/>
    <property type="match status" value="1"/>
</dbReference>
<keyword evidence="6" id="KW-0645">Protease</keyword>
<dbReference type="Gene3D" id="3.40.50.10740">
    <property type="entry name" value="Class I glutamine amidotransferase-like"/>
    <property type="match status" value="1"/>
</dbReference>